<dbReference type="Pfam" id="PF13499">
    <property type="entry name" value="EF-hand_7"/>
    <property type="match status" value="1"/>
</dbReference>
<organism evidence="7">
    <name type="scientific">Xenopus tropicalis</name>
    <name type="common">Western clawed frog</name>
    <name type="synonym">Silurana tropicalis</name>
    <dbReference type="NCBI Taxonomy" id="8364"/>
    <lineage>
        <taxon>Eukaryota</taxon>
        <taxon>Metazoa</taxon>
        <taxon>Chordata</taxon>
        <taxon>Craniata</taxon>
        <taxon>Vertebrata</taxon>
        <taxon>Euteleostomi</taxon>
        <taxon>Amphibia</taxon>
        <taxon>Batrachia</taxon>
        <taxon>Anura</taxon>
        <taxon>Pipoidea</taxon>
        <taxon>Pipidae</taxon>
        <taxon>Xenopodinae</taxon>
        <taxon>Xenopus</taxon>
        <taxon>Silurana</taxon>
    </lineage>
</organism>
<keyword evidence="5" id="KW-1133">Transmembrane helix</keyword>
<dbReference type="AlphaFoldDB" id="A0A803JNU5"/>
<evidence type="ECO:0000256" key="2">
    <source>
        <dbReference type="ARBA" id="ARBA00022737"/>
    </source>
</evidence>
<dbReference type="FunCoup" id="A0A803JNU5">
    <property type="interactions" value="4"/>
</dbReference>
<keyword evidence="5" id="KW-0472">Membrane</keyword>
<keyword evidence="3" id="KW-0106">Calcium</keyword>
<feature type="transmembrane region" description="Helical" evidence="5">
    <location>
        <begin position="311"/>
        <end position="336"/>
    </location>
</feature>
<feature type="compositionally biased region" description="Basic and acidic residues" evidence="4">
    <location>
        <begin position="37"/>
        <end position="46"/>
    </location>
</feature>
<dbReference type="Ensembl" id="ENSXETT00000113379">
    <property type="protein sequence ID" value="ENSXETP00000109615"/>
    <property type="gene ID" value="ENSXETG00000017432"/>
</dbReference>
<reference evidence="7" key="2">
    <citation type="submission" date="2021-03" db="UniProtKB">
        <authorList>
            <consortium name="Ensembl"/>
        </authorList>
    </citation>
    <scope>IDENTIFICATION</scope>
</reference>
<dbReference type="PROSITE" id="PS00018">
    <property type="entry name" value="EF_HAND_1"/>
    <property type="match status" value="2"/>
</dbReference>
<sequence length="339" mass="38205">MSHKAGAETISTPEKQWPKSHNVVKKKGEEEPGDSSRTGREHEGRKASLQASGHDRTSPQAGHDRTSLQAEHGEGHYSIGRGHNRGKRVSDAQSITTKTYSPFLNSLFSKERDLAPEEIDELHAAFVEFDADQDGFIGYKELGECMRTMGYMPTEMELIEISQHIKMRMGGRIDFEDFVELIGPKMLAETENMVGVRELKIAFREFDVNGDGHISGLELHDAAQTFLGQPLNSSEVQEIIHDVDLNGDGRVDFDVNDSVVSAPMRTSSKYGIIPGRLEMRSSINFWNTPEAMQTPLCGEDNIMRTIKSIKFLFFTEILLYVIYVLKPILITSVMFWTRY</sequence>
<feature type="domain" description="EF-hand" evidence="6">
    <location>
        <begin position="194"/>
        <end position="229"/>
    </location>
</feature>
<keyword evidence="2" id="KW-0677">Repeat</keyword>
<dbReference type="InterPro" id="IPR018247">
    <property type="entry name" value="EF_Hand_1_Ca_BS"/>
</dbReference>
<dbReference type="Pfam" id="PF00036">
    <property type="entry name" value="EF-hand_1"/>
    <property type="match status" value="1"/>
</dbReference>
<dbReference type="GeneTree" id="ENSGT00940000161468"/>
<dbReference type="SUPFAM" id="SSF47473">
    <property type="entry name" value="EF-hand"/>
    <property type="match status" value="1"/>
</dbReference>
<dbReference type="Bgee" id="ENSXETG00000017432">
    <property type="expression patterns" value="Expressed in early embryo and 8 other cell types or tissues"/>
</dbReference>
<name>A0A803JNU5_XENTR</name>
<evidence type="ECO:0000313" key="7">
    <source>
        <dbReference type="Ensembl" id="ENSXETP00000109615"/>
    </source>
</evidence>
<feature type="compositionally biased region" description="Basic and acidic residues" evidence="4">
    <location>
        <begin position="53"/>
        <end position="70"/>
    </location>
</feature>
<dbReference type="Xenbase" id="XB-GENE-6074603">
    <property type="gene designation" value="cabp4"/>
</dbReference>
<feature type="domain" description="EF-hand" evidence="6">
    <location>
        <begin position="117"/>
        <end position="152"/>
    </location>
</feature>
<proteinExistence type="predicted"/>
<reference evidence="7" key="1">
    <citation type="journal article" date="2010" name="Science">
        <title>The genome of the Western clawed frog Xenopus tropicalis.</title>
        <authorList>
            <person name="Hellsten U."/>
            <person name="Harland R.M."/>
            <person name="Gilchrist M.J."/>
            <person name="Hendrix D."/>
            <person name="Jurka J."/>
            <person name="Kapitonov V."/>
            <person name="Ovcharenko I."/>
            <person name="Putnam N.H."/>
            <person name="Shu S."/>
            <person name="Taher L."/>
            <person name="Blitz I.L."/>
            <person name="Blumberg B."/>
            <person name="Dichmann D.S."/>
            <person name="Dubchak I."/>
            <person name="Amaya E."/>
            <person name="Detter J.C."/>
            <person name="Fletcher R."/>
            <person name="Gerhard D.S."/>
            <person name="Goodstein D."/>
            <person name="Graves T."/>
            <person name="Grigoriev I.V."/>
            <person name="Grimwood J."/>
            <person name="Kawashima T."/>
            <person name="Lindquist E."/>
            <person name="Lucas S.M."/>
            <person name="Mead P.E."/>
            <person name="Mitros T."/>
            <person name="Ogino H."/>
            <person name="Ohta Y."/>
            <person name="Poliakov A.V."/>
            <person name="Pollet N."/>
            <person name="Robert J."/>
            <person name="Salamov A."/>
            <person name="Sater A.K."/>
            <person name="Schmutz J."/>
            <person name="Terry A."/>
            <person name="Vize P.D."/>
            <person name="Warren W.C."/>
            <person name="Wells D."/>
            <person name="Wills A."/>
            <person name="Wilson R.K."/>
            <person name="Zimmerman L.B."/>
            <person name="Zorn A.M."/>
            <person name="Grainger R."/>
            <person name="Grammer T."/>
            <person name="Khokha M.K."/>
            <person name="Richardson P.M."/>
            <person name="Rokhsar D.S."/>
        </authorList>
    </citation>
    <scope>NUCLEOTIDE SEQUENCE [LARGE SCALE GENOMIC DNA]</scope>
    <source>
        <strain evidence="7">Nigerian</strain>
    </source>
</reference>
<dbReference type="PANTHER" id="PTHR45917:SF4">
    <property type="entry name" value="CALCIUM-BINDING PROTEIN 4"/>
    <property type="match status" value="1"/>
</dbReference>
<evidence type="ECO:0000256" key="4">
    <source>
        <dbReference type="SAM" id="MobiDB-lite"/>
    </source>
</evidence>
<feature type="region of interest" description="Disordered" evidence="4">
    <location>
        <begin position="1"/>
        <end position="70"/>
    </location>
</feature>
<dbReference type="SMART" id="SM00054">
    <property type="entry name" value="EFh"/>
    <property type="match status" value="3"/>
</dbReference>
<evidence type="ECO:0000259" key="6">
    <source>
        <dbReference type="PROSITE" id="PS50222"/>
    </source>
</evidence>
<keyword evidence="1" id="KW-0479">Metal-binding</keyword>
<dbReference type="PROSITE" id="PS50222">
    <property type="entry name" value="EF_HAND_2"/>
    <property type="match status" value="2"/>
</dbReference>
<dbReference type="InterPro" id="IPR011992">
    <property type="entry name" value="EF-hand-dom_pair"/>
</dbReference>
<dbReference type="PANTHER" id="PTHR45917">
    <property type="entry name" value="CALCIUM-BINDING PROTEIN 1-RELATED"/>
    <property type="match status" value="1"/>
</dbReference>
<keyword evidence="5" id="KW-0812">Transmembrane</keyword>
<dbReference type="Gene3D" id="1.10.238.10">
    <property type="entry name" value="EF-hand"/>
    <property type="match status" value="2"/>
</dbReference>
<dbReference type="GO" id="GO:0005509">
    <property type="term" value="F:calcium ion binding"/>
    <property type="evidence" value="ECO:0007669"/>
    <property type="project" value="InterPro"/>
</dbReference>
<dbReference type="InParanoid" id="A0A803JNU5"/>
<dbReference type="InterPro" id="IPR002048">
    <property type="entry name" value="EF_hand_dom"/>
</dbReference>
<evidence type="ECO:0000256" key="1">
    <source>
        <dbReference type="ARBA" id="ARBA00022723"/>
    </source>
</evidence>
<dbReference type="InterPro" id="IPR043582">
    <property type="entry name" value="CaBP1/2/4/5"/>
</dbReference>
<gene>
    <name evidence="7" type="primary">cabp4</name>
</gene>
<protein>
    <submittedName>
        <fullName evidence="7">Calcium-binding protein 4</fullName>
    </submittedName>
</protein>
<dbReference type="CDD" id="cd00051">
    <property type="entry name" value="EFh"/>
    <property type="match status" value="1"/>
</dbReference>
<evidence type="ECO:0000256" key="3">
    <source>
        <dbReference type="ARBA" id="ARBA00022837"/>
    </source>
</evidence>
<evidence type="ECO:0000256" key="5">
    <source>
        <dbReference type="SAM" id="Phobius"/>
    </source>
</evidence>
<dbReference type="FunFam" id="1.10.238.10:FF:000069">
    <property type="entry name" value="calcium-binding protein 1 isoform X1"/>
    <property type="match status" value="1"/>
</dbReference>
<accession>A0A803JNU5</accession>